<gene>
    <name evidence="1" type="ORF">ACFHYO_10600</name>
</gene>
<dbReference type="EMBL" id="JBHMQU010000047">
    <property type="protein sequence ID" value="MFC0812557.1"/>
    <property type="molecule type" value="Genomic_DNA"/>
</dbReference>
<keyword evidence="2" id="KW-1185">Reference proteome</keyword>
<dbReference type="RefSeq" id="WP_394320313.1">
    <property type="nucleotide sequence ID" value="NZ_JBHMQU010000047.1"/>
</dbReference>
<reference evidence="1 2" key="1">
    <citation type="submission" date="2024-09" db="EMBL/GenBank/DDBJ databases">
        <authorList>
            <person name="Sun Q."/>
            <person name="Mori K."/>
        </authorList>
    </citation>
    <scope>NUCLEOTIDE SEQUENCE [LARGE SCALE GENOMIC DNA]</scope>
    <source>
        <strain evidence="1 2">KCTC 42086</strain>
    </source>
</reference>
<evidence type="ECO:0000313" key="1">
    <source>
        <dbReference type="EMBL" id="MFC0812557.1"/>
    </source>
</evidence>
<sequence>MTFRLTISQETVDIQVLENDMETLARLQIGLDEEEGIIYSTVVALTLVPGQPDNHKELIFGIIEAGPDGETWINDGEETKSFLTGPDRSSVLGYICLMAVHVAKAAQPDVISMSTARTFLPAKALSKYGHICKALRDAGYHGGKGDSYHGAEIWMLELKKVET</sequence>
<comment type="caution">
    <text evidence="1">The sequence shown here is derived from an EMBL/GenBank/DDBJ whole genome shotgun (WGS) entry which is preliminary data.</text>
</comment>
<evidence type="ECO:0000313" key="2">
    <source>
        <dbReference type="Proteomes" id="UP001589920"/>
    </source>
</evidence>
<accession>A0ABV6T5K4</accession>
<protein>
    <submittedName>
        <fullName evidence="1">Uncharacterized protein</fullName>
    </submittedName>
</protein>
<dbReference type="Proteomes" id="UP001589920">
    <property type="component" value="Unassembled WGS sequence"/>
</dbReference>
<proteinExistence type="predicted"/>
<name>A0ABV6T5K4_9RHOB</name>
<organism evidence="1 2">
    <name type="scientific">Paracoccus panacisoli</name>
    <dbReference type="NCBI Taxonomy" id="1510163"/>
    <lineage>
        <taxon>Bacteria</taxon>
        <taxon>Pseudomonadati</taxon>
        <taxon>Pseudomonadota</taxon>
        <taxon>Alphaproteobacteria</taxon>
        <taxon>Rhodobacterales</taxon>
        <taxon>Paracoccaceae</taxon>
        <taxon>Paracoccus</taxon>
    </lineage>
</organism>